<keyword evidence="3" id="KW-1185">Reference proteome</keyword>
<dbReference type="AlphaFoldDB" id="A0A1Q9CS90"/>
<evidence type="ECO:0000313" key="3">
    <source>
        <dbReference type="Proteomes" id="UP000186817"/>
    </source>
</evidence>
<proteinExistence type="predicted"/>
<feature type="compositionally biased region" description="Basic residues" evidence="1">
    <location>
        <begin position="61"/>
        <end position="73"/>
    </location>
</feature>
<gene>
    <name evidence="2" type="ORF">AK812_SmicGene33176</name>
</gene>
<sequence>MTMREHYQLATEGTVAHSYIERVLTPAAAEEEDEYERHQQQQQQQQGGAGPPHQHTGGNYPRRRSPPRTRASQRKHEGGGEQRTRNKRIKYRIKQFLKRHNLMHTEWGDWSPQPAPNRTDGEPSQAETQPATATDTQGRSTSRRRIYSTPESRAEFAAVLNLHAHPRTAPPHGSKEHTYQEQRPEGGTPSSGGGHPNHEQQQQAQASDLPASSDNNPEPQQQAFSSTDTAPQPTEQQPRTNTGNGGATAGGGGTNTAGRLEADSLALAVSHQIQIIHDAAGSLGGGPAATVTAFCDVAANLLAMMYPTGIVPDTCKRGRKRGISSANYLVDALSSFTHHLHGGGRRLTREDLITPAAVLLEQRRDAEEGESREPVRSSGSAGPGDPVHPADVLQLAQGSEEGERRVTTAASAAKLLFEAAGEFRRLMPTLADEQVPLAMQLLHAAEATQQALFGGVLATDEETQTLEGDTHLDLPVTDKPVCPPQEGDEQPADVTTGGEDQPGRWIGLVGATESQAQGQLTGSLEDVIQQVAAQTQLDQAEDSYGGE</sequence>
<feature type="compositionally biased region" description="Basic and acidic residues" evidence="1">
    <location>
        <begin position="361"/>
        <end position="375"/>
    </location>
</feature>
<dbReference type="Proteomes" id="UP000186817">
    <property type="component" value="Unassembled WGS sequence"/>
</dbReference>
<feature type="compositionally biased region" description="Low complexity" evidence="1">
    <location>
        <begin position="40"/>
        <end position="58"/>
    </location>
</feature>
<feature type="compositionally biased region" description="Basic and acidic residues" evidence="1">
    <location>
        <begin position="173"/>
        <end position="184"/>
    </location>
</feature>
<feature type="region of interest" description="Disordered" evidence="1">
    <location>
        <begin position="104"/>
        <end position="149"/>
    </location>
</feature>
<feature type="compositionally biased region" description="Gly residues" evidence="1">
    <location>
        <begin position="243"/>
        <end position="255"/>
    </location>
</feature>
<feature type="compositionally biased region" description="Polar residues" evidence="1">
    <location>
        <begin position="199"/>
        <end position="239"/>
    </location>
</feature>
<feature type="compositionally biased region" description="Polar residues" evidence="1">
    <location>
        <begin position="125"/>
        <end position="140"/>
    </location>
</feature>
<dbReference type="EMBL" id="LSRX01000956">
    <property type="protein sequence ID" value="OLP85793.1"/>
    <property type="molecule type" value="Genomic_DNA"/>
</dbReference>
<organism evidence="2 3">
    <name type="scientific">Symbiodinium microadriaticum</name>
    <name type="common">Dinoflagellate</name>
    <name type="synonym">Zooxanthella microadriatica</name>
    <dbReference type="NCBI Taxonomy" id="2951"/>
    <lineage>
        <taxon>Eukaryota</taxon>
        <taxon>Sar</taxon>
        <taxon>Alveolata</taxon>
        <taxon>Dinophyceae</taxon>
        <taxon>Suessiales</taxon>
        <taxon>Symbiodiniaceae</taxon>
        <taxon>Symbiodinium</taxon>
    </lineage>
</organism>
<feature type="region of interest" description="Disordered" evidence="1">
    <location>
        <begin position="466"/>
        <end position="504"/>
    </location>
</feature>
<feature type="compositionally biased region" description="Basic and acidic residues" evidence="1">
    <location>
        <begin position="74"/>
        <end position="84"/>
    </location>
</feature>
<dbReference type="OrthoDB" id="429899at2759"/>
<comment type="caution">
    <text evidence="2">The sequence shown here is derived from an EMBL/GenBank/DDBJ whole genome shotgun (WGS) entry which is preliminary data.</text>
</comment>
<reference evidence="2 3" key="1">
    <citation type="submission" date="2016-02" db="EMBL/GenBank/DDBJ databases">
        <title>Genome analysis of coral dinoflagellate symbionts highlights evolutionary adaptations to a symbiotic lifestyle.</title>
        <authorList>
            <person name="Aranda M."/>
            <person name="Li Y."/>
            <person name="Liew Y.J."/>
            <person name="Baumgarten S."/>
            <person name="Simakov O."/>
            <person name="Wilson M."/>
            <person name="Piel J."/>
            <person name="Ashoor H."/>
            <person name="Bougouffa S."/>
            <person name="Bajic V.B."/>
            <person name="Ryu T."/>
            <person name="Ravasi T."/>
            <person name="Bayer T."/>
            <person name="Micklem G."/>
            <person name="Kim H."/>
            <person name="Bhak J."/>
            <person name="Lajeunesse T.C."/>
            <person name="Voolstra C.R."/>
        </authorList>
    </citation>
    <scope>NUCLEOTIDE SEQUENCE [LARGE SCALE GENOMIC DNA]</scope>
    <source>
        <strain evidence="2 3">CCMP2467</strain>
    </source>
</reference>
<feature type="region of interest" description="Disordered" evidence="1">
    <location>
        <begin position="28"/>
        <end position="89"/>
    </location>
</feature>
<evidence type="ECO:0000256" key="1">
    <source>
        <dbReference type="SAM" id="MobiDB-lite"/>
    </source>
</evidence>
<feature type="region of interest" description="Disordered" evidence="1">
    <location>
        <begin position="165"/>
        <end position="257"/>
    </location>
</feature>
<feature type="region of interest" description="Disordered" evidence="1">
    <location>
        <begin position="361"/>
        <end position="390"/>
    </location>
</feature>
<name>A0A1Q9CS90_SYMMI</name>
<accession>A0A1Q9CS90</accession>
<evidence type="ECO:0000313" key="2">
    <source>
        <dbReference type="EMBL" id="OLP85793.1"/>
    </source>
</evidence>
<protein>
    <submittedName>
        <fullName evidence="2">Uncharacterized protein</fullName>
    </submittedName>
</protein>